<organism evidence="5 6">
    <name type="scientific">Lineolata rhizophorae</name>
    <dbReference type="NCBI Taxonomy" id="578093"/>
    <lineage>
        <taxon>Eukaryota</taxon>
        <taxon>Fungi</taxon>
        <taxon>Dikarya</taxon>
        <taxon>Ascomycota</taxon>
        <taxon>Pezizomycotina</taxon>
        <taxon>Dothideomycetes</taxon>
        <taxon>Dothideomycetes incertae sedis</taxon>
        <taxon>Lineolatales</taxon>
        <taxon>Lineolataceae</taxon>
        <taxon>Lineolata</taxon>
    </lineage>
</organism>
<comment type="similarity">
    <text evidence="4">Belongs to the class I-like SAM-binding methyltransferase superfamily.</text>
</comment>
<protein>
    <recommendedName>
        <fullName evidence="7">Methyltransferase domain-containing protein</fullName>
    </recommendedName>
</protein>
<comment type="pathway">
    <text evidence="1">Secondary metabolite biosynthesis.</text>
</comment>
<dbReference type="PANTHER" id="PTHR35897:SF1">
    <property type="entry name" value="METHYLTRANSFERASE AUSD"/>
    <property type="match status" value="1"/>
</dbReference>
<keyword evidence="6" id="KW-1185">Reference proteome</keyword>
<dbReference type="Proteomes" id="UP000799766">
    <property type="component" value="Unassembled WGS sequence"/>
</dbReference>
<evidence type="ECO:0008006" key="7">
    <source>
        <dbReference type="Google" id="ProtNLM"/>
    </source>
</evidence>
<dbReference type="PANTHER" id="PTHR35897">
    <property type="entry name" value="METHYLTRANSFERASE AUSD"/>
    <property type="match status" value="1"/>
</dbReference>
<accession>A0A6A6NKL6</accession>
<dbReference type="OrthoDB" id="2094832at2759"/>
<keyword evidence="2" id="KW-0808">Transferase</keyword>
<dbReference type="AlphaFoldDB" id="A0A6A6NKL6"/>
<dbReference type="SUPFAM" id="SSF53335">
    <property type="entry name" value="S-adenosyl-L-methionine-dependent methyltransferases"/>
    <property type="match status" value="1"/>
</dbReference>
<evidence type="ECO:0000256" key="4">
    <source>
        <dbReference type="ARBA" id="ARBA00038314"/>
    </source>
</evidence>
<dbReference type="InterPro" id="IPR029063">
    <property type="entry name" value="SAM-dependent_MTases_sf"/>
</dbReference>
<proteinExistence type="inferred from homology"/>
<evidence type="ECO:0000313" key="6">
    <source>
        <dbReference type="Proteomes" id="UP000799766"/>
    </source>
</evidence>
<evidence type="ECO:0000256" key="2">
    <source>
        <dbReference type="ARBA" id="ARBA00022679"/>
    </source>
</evidence>
<evidence type="ECO:0000313" key="5">
    <source>
        <dbReference type="EMBL" id="KAF2452252.1"/>
    </source>
</evidence>
<dbReference type="InterPro" id="IPR051654">
    <property type="entry name" value="Meroterpenoid_MTases"/>
</dbReference>
<evidence type="ECO:0000256" key="1">
    <source>
        <dbReference type="ARBA" id="ARBA00005179"/>
    </source>
</evidence>
<dbReference type="EMBL" id="MU001719">
    <property type="protein sequence ID" value="KAF2452252.1"/>
    <property type="molecule type" value="Genomic_DNA"/>
</dbReference>
<keyword evidence="3" id="KW-0949">S-adenosyl-L-methionine</keyword>
<evidence type="ECO:0000256" key="3">
    <source>
        <dbReference type="ARBA" id="ARBA00022691"/>
    </source>
</evidence>
<dbReference type="Gene3D" id="3.40.50.150">
    <property type="entry name" value="Vaccinia Virus protein VP39"/>
    <property type="match status" value="1"/>
</dbReference>
<gene>
    <name evidence="5" type="ORF">BDY21DRAFT_408479</name>
</gene>
<name>A0A6A6NKL6_9PEZI</name>
<sequence length="366" mass="39526">MPVAWDKVPLADAQQLQPDRNVAWYKKDLDEVPPAARELLEKYSGIPPDKVKSHVMEIRDKAFAITPFPCIGRFHFLDLSIHTLPAYPEILARARAGQTVLDIGCCFGQDLRKLAFDGAPTTHLHGHDLRPAFWALGHALFRDGPGDTTTAAGTAAADNPHPPRFAATFSAGDFLDPAARPRDRAAAAAGVDVALASSFLHLFGWDGQVEAGVGIAGVVREGGLVVGRQVGNKAAGEYARLGGGGSTWRHNEESFRRLWDVVGERTGSRWEVVEFGIADGAFSVVDGAGWEHPGMVMNTFTGLGSTESETRLGVYIHSRKWRGEIARESASQVAIGMRMEIGAELIEAQEGCDYNGLSGVYVYANF</sequence>
<reference evidence="5" key="1">
    <citation type="journal article" date="2020" name="Stud. Mycol.">
        <title>101 Dothideomycetes genomes: a test case for predicting lifestyles and emergence of pathogens.</title>
        <authorList>
            <person name="Haridas S."/>
            <person name="Albert R."/>
            <person name="Binder M."/>
            <person name="Bloem J."/>
            <person name="Labutti K."/>
            <person name="Salamov A."/>
            <person name="Andreopoulos B."/>
            <person name="Baker S."/>
            <person name="Barry K."/>
            <person name="Bills G."/>
            <person name="Bluhm B."/>
            <person name="Cannon C."/>
            <person name="Castanera R."/>
            <person name="Culley D."/>
            <person name="Daum C."/>
            <person name="Ezra D."/>
            <person name="Gonzalez J."/>
            <person name="Henrissat B."/>
            <person name="Kuo A."/>
            <person name="Liang C."/>
            <person name="Lipzen A."/>
            <person name="Lutzoni F."/>
            <person name="Magnuson J."/>
            <person name="Mondo S."/>
            <person name="Nolan M."/>
            <person name="Ohm R."/>
            <person name="Pangilinan J."/>
            <person name="Park H.-J."/>
            <person name="Ramirez L."/>
            <person name="Alfaro M."/>
            <person name="Sun H."/>
            <person name="Tritt A."/>
            <person name="Yoshinaga Y."/>
            <person name="Zwiers L.-H."/>
            <person name="Turgeon B."/>
            <person name="Goodwin S."/>
            <person name="Spatafora J."/>
            <person name="Crous P."/>
            <person name="Grigoriev I."/>
        </authorList>
    </citation>
    <scope>NUCLEOTIDE SEQUENCE</scope>
    <source>
        <strain evidence="5">ATCC 16933</strain>
    </source>
</reference>
<dbReference type="GO" id="GO:0016740">
    <property type="term" value="F:transferase activity"/>
    <property type="evidence" value="ECO:0007669"/>
    <property type="project" value="UniProtKB-KW"/>
</dbReference>